<protein>
    <submittedName>
        <fullName evidence="12">Fur family transcriptional regulator</fullName>
    </submittedName>
</protein>
<dbReference type="GO" id="GO:0003700">
    <property type="term" value="F:DNA-binding transcription factor activity"/>
    <property type="evidence" value="ECO:0007669"/>
    <property type="project" value="InterPro"/>
</dbReference>
<dbReference type="EMBL" id="JARPTC010000024">
    <property type="protein sequence ID" value="MDO7788755.1"/>
    <property type="molecule type" value="Genomic_DNA"/>
</dbReference>
<comment type="cofactor">
    <cofactor evidence="11">
        <name>Mn(2+)</name>
        <dbReference type="ChEBI" id="CHEBI:29035"/>
    </cofactor>
    <cofactor evidence="11">
        <name>Fe(2+)</name>
        <dbReference type="ChEBI" id="CHEBI:29033"/>
    </cofactor>
    <text evidence="11">Binds 1 Mn(2+) or Fe(2+) ion per subunit.</text>
</comment>
<reference evidence="12" key="2">
    <citation type="submission" date="2023-03" db="EMBL/GenBank/DDBJ databases">
        <authorList>
            <person name="Zhang Z."/>
        </authorList>
    </citation>
    <scope>NUCLEOTIDE SEQUENCE</scope>
    <source>
        <strain evidence="12">DSA</strain>
    </source>
</reference>
<evidence type="ECO:0000313" key="12">
    <source>
        <dbReference type="EMBL" id="MDO7788755.1"/>
    </source>
</evidence>
<keyword evidence="11" id="KW-0408">Iron</keyword>
<dbReference type="Proteomes" id="UP001172911">
    <property type="component" value="Unassembled WGS sequence"/>
</dbReference>
<evidence type="ECO:0000313" key="13">
    <source>
        <dbReference type="Proteomes" id="UP001172911"/>
    </source>
</evidence>
<evidence type="ECO:0000256" key="4">
    <source>
        <dbReference type="ARBA" id="ARBA00022491"/>
    </source>
</evidence>
<keyword evidence="5 10" id="KW-0479">Metal-binding</keyword>
<organism evidence="12 13">
    <name type="scientific">Desulforamulus aquiferis</name>
    <dbReference type="NCBI Taxonomy" id="1397668"/>
    <lineage>
        <taxon>Bacteria</taxon>
        <taxon>Bacillati</taxon>
        <taxon>Bacillota</taxon>
        <taxon>Clostridia</taxon>
        <taxon>Eubacteriales</taxon>
        <taxon>Peptococcaceae</taxon>
        <taxon>Desulforamulus</taxon>
    </lineage>
</organism>
<feature type="binding site" evidence="10">
    <location>
        <position position="134"/>
    </location>
    <ligand>
        <name>Zn(2+)</name>
        <dbReference type="ChEBI" id="CHEBI:29105"/>
    </ligand>
</feature>
<comment type="subcellular location">
    <subcellularLocation>
        <location evidence="1">Cytoplasm</location>
    </subcellularLocation>
</comment>
<feature type="binding site" evidence="11">
    <location>
        <position position="126"/>
    </location>
    <ligand>
        <name>Fe cation</name>
        <dbReference type="ChEBI" id="CHEBI:24875"/>
    </ligand>
</feature>
<sequence>MKETIFFIKQLQEKGLKITPQRQEIIRVFLESKNNHLSAEDVHNQIAEKFPSMSLDTVYRNLSVMQQLGILTELNFGERKNLFEINSSQHHHHLVCTKCGVSEEIDFCPLEFLDADKVKNFKVKKHSFEIFGICANCME</sequence>
<proteinExistence type="inferred from homology"/>
<dbReference type="AlphaFoldDB" id="A0AAW7ZHN3"/>
<keyword evidence="9" id="KW-0804">Transcription</keyword>
<keyword evidence="7" id="KW-0805">Transcription regulation</keyword>
<dbReference type="PANTHER" id="PTHR33202">
    <property type="entry name" value="ZINC UPTAKE REGULATION PROTEIN"/>
    <property type="match status" value="1"/>
</dbReference>
<keyword evidence="6 10" id="KW-0862">Zinc</keyword>
<dbReference type="SUPFAM" id="SSF46785">
    <property type="entry name" value="Winged helix' DNA-binding domain"/>
    <property type="match status" value="1"/>
</dbReference>
<dbReference type="CDD" id="cd07153">
    <property type="entry name" value="Fur_like"/>
    <property type="match status" value="1"/>
</dbReference>
<dbReference type="GO" id="GO:0005737">
    <property type="term" value="C:cytoplasm"/>
    <property type="evidence" value="ECO:0007669"/>
    <property type="project" value="UniProtKB-SubCell"/>
</dbReference>
<keyword evidence="3" id="KW-0963">Cytoplasm</keyword>
<comment type="similarity">
    <text evidence="2">Belongs to the Fur family.</text>
</comment>
<accession>A0AAW7ZHN3</accession>
<dbReference type="Gene3D" id="1.10.10.10">
    <property type="entry name" value="Winged helix-like DNA-binding domain superfamily/Winged helix DNA-binding domain"/>
    <property type="match status" value="1"/>
</dbReference>
<evidence type="ECO:0000256" key="6">
    <source>
        <dbReference type="ARBA" id="ARBA00022833"/>
    </source>
</evidence>
<evidence type="ECO:0000256" key="11">
    <source>
        <dbReference type="PIRSR" id="PIRSR602481-2"/>
    </source>
</evidence>
<dbReference type="Gene3D" id="3.30.1490.190">
    <property type="match status" value="1"/>
</dbReference>
<dbReference type="GO" id="GO:0045892">
    <property type="term" value="P:negative regulation of DNA-templated transcription"/>
    <property type="evidence" value="ECO:0007669"/>
    <property type="project" value="TreeGrafter"/>
</dbReference>
<dbReference type="GO" id="GO:1900376">
    <property type="term" value="P:regulation of secondary metabolite biosynthetic process"/>
    <property type="evidence" value="ECO:0007669"/>
    <property type="project" value="TreeGrafter"/>
</dbReference>
<dbReference type="GO" id="GO:0000976">
    <property type="term" value="F:transcription cis-regulatory region binding"/>
    <property type="evidence" value="ECO:0007669"/>
    <property type="project" value="TreeGrafter"/>
</dbReference>
<feature type="binding site" evidence="11">
    <location>
        <position position="111"/>
    </location>
    <ligand>
        <name>Fe cation</name>
        <dbReference type="ChEBI" id="CHEBI:24875"/>
    </ligand>
</feature>
<dbReference type="FunFam" id="1.10.10.10:FF:000007">
    <property type="entry name" value="Ferric uptake regulation protein"/>
    <property type="match status" value="1"/>
</dbReference>
<name>A0AAW7ZHN3_9FIRM</name>
<evidence type="ECO:0000256" key="3">
    <source>
        <dbReference type="ARBA" id="ARBA00022490"/>
    </source>
</evidence>
<evidence type="ECO:0000256" key="5">
    <source>
        <dbReference type="ARBA" id="ARBA00022723"/>
    </source>
</evidence>
<comment type="caution">
    <text evidence="12">The sequence shown here is derived from an EMBL/GenBank/DDBJ whole genome shotgun (WGS) entry which is preliminary data.</text>
</comment>
<feature type="binding site" evidence="11">
    <location>
        <position position="90"/>
    </location>
    <ligand>
        <name>Fe cation</name>
        <dbReference type="ChEBI" id="CHEBI:24875"/>
    </ligand>
</feature>
<reference evidence="12" key="1">
    <citation type="journal article" date="2023" name="J. Hazard. Mater.">
        <title>Anaerobic biodegradation of pyrene and benzo[a]pyrene by a new sulfate-reducing Desulforamulus aquiferis strain DSA.</title>
        <authorList>
            <person name="Zhang Z."/>
            <person name="Sun J."/>
            <person name="Gong X."/>
            <person name="Wang C."/>
            <person name="Wang H."/>
        </authorList>
    </citation>
    <scope>NUCLEOTIDE SEQUENCE</scope>
    <source>
        <strain evidence="12">DSA</strain>
    </source>
</reference>
<evidence type="ECO:0000256" key="9">
    <source>
        <dbReference type="ARBA" id="ARBA00023163"/>
    </source>
</evidence>
<dbReference type="PANTHER" id="PTHR33202:SF1">
    <property type="entry name" value="FERRIC UPTAKE REGULATION PROTEIN"/>
    <property type="match status" value="1"/>
</dbReference>
<dbReference type="RefSeq" id="WP_304544971.1">
    <property type="nucleotide sequence ID" value="NZ_JARPTC010000024.1"/>
</dbReference>
<gene>
    <name evidence="12" type="ORF">P6N53_16115</name>
</gene>
<dbReference type="InterPro" id="IPR002481">
    <property type="entry name" value="FUR"/>
</dbReference>
<feature type="binding site" evidence="10">
    <location>
        <position position="96"/>
    </location>
    <ligand>
        <name>Zn(2+)</name>
        <dbReference type="ChEBI" id="CHEBI:29105"/>
    </ligand>
</feature>
<feature type="binding site" evidence="10">
    <location>
        <position position="137"/>
    </location>
    <ligand>
        <name>Zn(2+)</name>
        <dbReference type="ChEBI" id="CHEBI:29105"/>
    </ligand>
</feature>
<dbReference type="GO" id="GO:0008270">
    <property type="term" value="F:zinc ion binding"/>
    <property type="evidence" value="ECO:0007669"/>
    <property type="project" value="TreeGrafter"/>
</dbReference>
<keyword evidence="13" id="KW-1185">Reference proteome</keyword>
<evidence type="ECO:0000256" key="10">
    <source>
        <dbReference type="PIRSR" id="PIRSR602481-1"/>
    </source>
</evidence>
<dbReference type="Pfam" id="PF01475">
    <property type="entry name" value="FUR"/>
    <property type="match status" value="1"/>
</dbReference>
<evidence type="ECO:0000256" key="7">
    <source>
        <dbReference type="ARBA" id="ARBA00023015"/>
    </source>
</evidence>
<feature type="binding site" evidence="10">
    <location>
        <position position="99"/>
    </location>
    <ligand>
        <name>Zn(2+)</name>
        <dbReference type="ChEBI" id="CHEBI:29105"/>
    </ligand>
</feature>
<dbReference type="InterPro" id="IPR036388">
    <property type="entry name" value="WH-like_DNA-bd_sf"/>
</dbReference>
<evidence type="ECO:0000256" key="2">
    <source>
        <dbReference type="ARBA" id="ARBA00007957"/>
    </source>
</evidence>
<evidence type="ECO:0000256" key="8">
    <source>
        <dbReference type="ARBA" id="ARBA00023125"/>
    </source>
</evidence>
<dbReference type="InterPro" id="IPR036390">
    <property type="entry name" value="WH_DNA-bd_sf"/>
</dbReference>
<evidence type="ECO:0000256" key="1">
    <source>
        <dbReference type="ARBA" id="ARBA00004496"/>
    </source>
</evidence>
<comment type="cofactor">
    <cofactor evidence="10">
        <name>Zn(2+)</name>
        <dbReference type="ChEBI" id="CHEBI:29105"/>
    </cofactor>
    <text evidence="10">Binds 1 zinc ion per subunit.</text>
</comment>
<dbReference type="InterPro" id="IPR043135">
    <property type="entry name" value="Fur_C"/>
</dbReference>
<keyword evidence="4" id="KW-0678">Repressor</keyword>
<keyword evidence="8" id="KW-0238">DNA-binding</keyword>